<gene>
    <name evidence="5" type="ORF">DA73_0212670</name>
    <name evidence="4" type="ORF">DA73_0400036180</name>
</gene>
<protein>
    <submittedName>
        <fullName evidence="4">TetR/AcrR family transcriptional regulator</fullName>
    </submittedName>
</protein>
<dbReference type="PRINTS" id="PR00455">
    <property type="entry name" value="HTHTETR"/>
</dbReference>
<dbReference type="InterPro" id="IPR050624">
    <property type="entry name" value="HTH-type_Tx_Regulator"/>
</dbReference>
<dbReference type="PANTHER" id="PTHR43479">
    <property type="entry name" value="ACREF/ENVCD OPERON REPRESSOR-RELATED"/>
    <property type="match status" value="1"/>
</dbReference>
<dbReference type="InterPro" id="IPR009057">
    <property type="entry name" value="Homeodomain-like_sf"/>
</dbReference>
<dbReference type="AlphaFoldDB" id="A0A0C1NC86"/>
<feature type="domain" description="HTH tetR-type" evidence="3">
    <location>
        <begin position="14"/>
        <end position="74"/>
    </location>
</feature>
<dbReference type="Gene3D" id="1.10.357.10">
    <property type="entry name" value="Tetracycline Repressor, domain 2"/>
    <property type="match status" value="1"/>
</dbReference>
<name>A0A0C1NC86_9CYAN</name>
<dbReference type="OrthoDB" id="9810250at2"/>
<evidence type="ECO:0000256" key="2">
    <source>
        <dbReference type="PROSITE-ProRule" id="PRU00335"/>
    </source>
</evidence>
<feature type="DNA-binding region" description="H-T-H motif" evidence="2">
    <location>
        <begin position="37"/>
        <end position="56"/>
    </location>
</feature>
<dbReference type="GO" id="GO:0003677">
    <property type="term" value="F:DNA binding"/>
    <property type="evidence" value="ECO:0007669"/>
    <property type="project" value="UniProtKB-UniRule"/>
</dbReference>
<evidence type="ECO:0000259" key="3">
    <source>
        <dbReference type="PROSITE" id="PS50977"/>
    </source>
</evidence>
<proteinExistence type="predicted"/>
<comment type="caution">
    <text evidence="5">The sequence shown here is derived from an EMBL/GenBank/DDBJ whole genome shotgun (WGS) entry which is preliminary data.</text>
</comment>
<keyword evidence="6" id="KW-1185">Reference proteome</keyword>
<dbReference type="PANTHER" id="PTHR43479:SF7">
    <property type="entry name" value="TETR-FAMILY TRANSCRIPTIONAL REGULATOR"/>
    <property type="match status" value="1"/>
</dbReference>
<evidence type="ECO:0000313" key="5">
    <source>
        <dbReference type="EMBL" id="KIE12382.1"/>
    </source>
</evidence>
<dbReference type="InterPro" id="IPR001647">
    <property type="entry name" value="HTH_TetR"/>
</dbReference>
<dbReference type="InterPro" id="IPR036271">
    <property type="entry name" value="Tet_transcr_reg_TetR-rel_C_sf"/>
</dbReference>
<dbReference type="RefSeq" id="WP_038077786.1">
    <property type="nucleotide sequence ID" value="NZ_JHEG04000001.1"/>
</dbReference>
<dbReference type="EMBL" id="JHEG04000001">
    <property type="protein sequence ID" value="KAF3890284.1"/>
    <property type="molecule type" value="Genomic_DNA"/>
</dbReference>
<evidence type="ECO:0000256" key="1">
    <source>
        <dbReference type="ARBA" id="ARBA00023125"/>
    </source>
</evidence>
<dbReference type="Pfam" id="PF00440">
    <property type="entry name" value="TetR_N"/>
    <property type="match status" value="1"/>
</dbReference>
<reference evidence="4" key="2">
    <citation type="submission" date="2019-11" db="EMBL/GenBank/DDBJ databases">
        <title>Improved Assembly of Tolypothrix boutellei genome.</title>
        <authorList>
            <person name="Sarangi A.N."/>
            <person name="Mukherjee M."/>
            <person name="Ghosh S."/>
            <person name="Singh D."/>
            <person name="Das A."/>
            <person name="Kant S."/>
            <person name="Prusty A."/>
            <person name="Tripathy S."/>
        </authorList>
    </citation>
    <scope>NUCLEOTIDE SEQUENCE</scope>
    <source>
        <strain evidence="4">VB521301</strain>
    </source>
</reference>
<dbReference type="SUPFAM" id="SSF46689">
    <property type="entry name" value="Homeodomain-like"/>
    <property type="match status" value="1"/>
</dbReference>
<dbReference type="STRING" id="1479485.DA73_0212670"/>
<dbReference type="SUPFAM" id="SSF48498">
    <property type="entry name" value="Tetracyclin repressor-like, C-terminal domain"/>
    <property type="match status" value="1"/>
</dbReference>
<evidence type="ECO:0000313" key="4">
    <source>
        <dbReference type="EMBL" id="KAF3890284.1"/>
    </source>
</evidence>
<accession>A0A0C1NC86</accession>
<dbReference type="EMBL" id="JHEG02000037">
    <property type="protein sequence ID" value="KIE12382.1"/>
    <property type="molecule type" value="Genomic_DNA"/>
</dbReference>
<evidence type="ECO:0000313" key="6">
    <source>
        <dbReference type="Proteomes" id="UP000029738"/>
    </source>
</evidence>
<organism evidence="5">
    <name type="scientific">Tolypothrix bouteillei VB521301</name>
    <dbReference type="NCBI Taxonomy" id="1479485"/>
    <lineage>
        <taxon>Bacteria</taxon>
        <taxon>Bacillati</taxon>
        <taxon>Cyanobacteriota</taxon>
        <taxon>Cyanophyceae</taxon>
        <taxon>Nostocales</taxon>
        <taxon>Tolypothrichaceae</taxon>
        <taxon>Tolypothrix</taxon>
    </lineage>
</organism>
<dbReference type="PROSITE" id="PS50977">
    <property type="entry name" value="HTH_TETR_2"/>
    <property type="match status" value="1"/>
</dbReference>
<keyword evidence="1 2" id="KW-0238">DNA-binding</keyword>
<dbReference type="Proteomes" id="UP000029738">
    <property type="component" value="Unassembled WGS sequence"/>
</dbReference>
<reference evidence="5" key="1">
    <citation type="journal article" date="2015" name="Genome Announc.">
        <title>Draft Genome Sequence of Tolypothrix boutellei Strain VB521301.</title>
        <authorList>
            <person name="Chandrababunaidu M.M."/>
            <person name="Singh D."/>
            <person name="Sen D."/>
            <person name="Bhan S."/>
            <person name="Das S."/>
            <person name="Gupta A."/>
            <person name="Adhikary S.P."/>
            <person name="Tripathy S."/>
        </authorList>
    </citation>
    <scope>NUCLEOTIDE SEQUENCE</scope>
    <source>
        <strain evidence="5">VB521301</strain>
    </source>
</reference>
<sequence length="201" mass="22491">MGTAASNENDPRVKRTRQLLLEALVELAAEQNLRDITVRKITERASVNRATFYAHFEDKSALIEAAMRDAIQQALFKKLQASCPFNRSNLRLLIQTVAEVLRSALSQCRGPNRESHPLVEATVQGELYAFILSWLQQAFSGEKMQGVSVETLATILSWAIFGASLQWSRNPNGYSTEYMAEQIMPLLLSSICFAIQTPLLD</sequence>